<evidence type="ECO:0000313" key="1">
    <source>
        <dbReference type="EMBL" id="CAI9296994.1"/>
    </source>
</evidence>
<accession>A0AA36EI73</accession>
<keyword evidence="2" id="KW-1185">Reference proteome</keyword>
<name>A0AA36EI73_LACSI</name>
<protein>
    <submittedName>
        <fullName evidence="1">Uncharacterized protein</fullName>
    </submittedName>
</protein>
<organism evidence="1 2">
    <name type="scientific">Lactuca saligna</name>
    <name type="common">Willowleaf lettuce</name>
    <dbReference type="NCBI Taxonomy" id="75948"/>
    <lineage>
        <taxon>Eukaryota</taxon>
        <taxon>Viridiplantae</taxon>
        <taxon>Streptophyta</taxon>
        <taxon>Embryophyta</taxon>
        <taxon>Tracheophyta</taxon>
        <taxon>Spermatophyta</taxon>
        <taxon>Magnoliopsida</taxon>
        <taxon>eudicotyledons</taxon>
        <taxon>Gunneridae</taxon>
        <taxon>Pentapetalae</taxon>
        <taxon>asterids</taxon>
        <taxon>campanulids</taxon>
        <taxon>Asterales</taxon>
        <taxon>Asteraceae</taxon>
        <taxon>Cichorioideae</taxon>
        <taxon>Cichorieae</taxon>
        <taxon>Lactucinae</taxon>
        <taxon>Lactuca</taxon>
    </lineage>
</organism>
<evidence type="ECO:0000313" key="2">
    <source>
        <dbReference type="Proteomes" id="UP001177003"/>
    </source>
</evidence>
<sequence>MYASVQSSKQFYLCNHLRVLFFFPCYASPVHIVAAFNLDASHRRPPPCLWRSPHQQPQAPATSCLQPRRFRHRFPPSSLLLNTTTIDKLPFTGSALFPSATNGFASKSEVVYSGKLQKAFEQVGSGTSIGCLNMKLKVYRRLTSLILEIVRALAQEVEF</sequence>
<dbReference type="AlphaFoldDB" id="A0AA36EI73"/>
<dbReference type="EMBL" id="OX465084">
    <property type="protein sequence ID" value="CAI9296994.1"/>
    <property type="molecule type" value="Genomic_DNA"/>
</dbReference>
<gene>
    <name evidence="1" type="ORF">LSALG_LOCUS35833</name>
</gene>
<proteinExistence type="predicted"/>
<dbReference type="Proteomes" id="UP001177003">
    <property type="component" value="Chromosome 8"/>
</dbReference>
<reference evidence="1" key="1">
    <citation type="submission" date="2023-04" db="EMBL/GenBank/DDBJ databases">
        <authorList>
            <person name="Vijverberg K."/>
            <person name="Xiong W."/>
            <person name="Schranz E."/>
        </authorList>
    </citation>
    <scope>NUCLEOTIDE SEQUENCE</scope>
</reference>